<keyword evidence="6" id="KW-0134">Cell wall</keyword>
<evidence type="ECO:0000313" key="9">
    <source>
        <dbReference type="Proteomes" id="UP001318860"/>
    </source>
</evidence>
<evidence type="ECO:0000256" key="1">
    <source>
        <dbReference type="ARBA" id="ARBA00022679"/>
    </source>
</evidence>
<comment type="function">
    <text evidence="6">Catalyzes xyloglucan endohydrolysis (XEH) and/or endotransglycosylation (XET). Cleaves and religates xyloglucan polymers, an essential constituent of the primary cell wall, and thereby participates in cell wall construction of growing tissues.</text>
</comment>
<evidence type="ECO:0000256" key="2">
    <source>
        <dbReference type="ARBA" id="ARBA00022801"/>
    </source>
</evidence>
<dbReference type="InterPro" id="IPR044791">
    <property type="entry name" value="Beta-glucanase/XTH"/>
</dbReference>
<keyword evidence="6" id="KW-0961">Cell wall biogenesis/degradation</keyword>
<evidence type="ECO:0000313" key="8">
    <source>
        <dbReference type="EMBL" id="KAK6151466.1"/>
    </source>
</evidence>
<comment type="caution">
    <text evidence="8">The sequence shown here is derived from an EMBL/GenBank/DDBJ whole genome shotgun (WGS) entry which is preliminary data.</text>
</comment>
<dbReference type="EMBL" id="JABTTQ020000007">
    <property type="protein sequence ID" value="KAK6151466.1"/>
    <property type="molecule type" value="Genomic_DNA"/>
</dbReference>
<evidence type="ECO:0000256" key="6">
    <source>
        <dbReference type="RuleBase" id="RU361120"/>
    </source>
</evidence>
<comment type="PTM">
    <text evidence="6">Contains at least one intrachain disulfide bond essential for its enzymatic activity.</text>
</comment>
<name>A0ABR0WWW0_REHGL</name>
<keyword evidence="4" id="KW-0325">Glycoprotein</keyword>
<protein>
    <recommendedName>
        <fullName evidence="6">Xyloglucan endotransglucosylase/hydrolase</fullName>
        <ecNumber evidence="6">2.4.1.207</ecNumber>
    </recommendedName>
</protein>
<comment type="similarity">
    <text evidence="6">Belongs to the glycosyl hydrolase 16 family.</text>
</comment>
<evidence type="ECO:0000256" key="3">
    <source>
        <dbReference type="ARBA" id="ARBA00023157"/>
    </source>
</evidence>
<keyword evidence="2 6" id="KW-0378">Hydrolase</keyword>
<evidence type="ECO:0000256" key="5">
    <source>
        <dbReference type="ARBA" id="ARBA00023295"/>
    </source>
</evidence>
<dbReference type="Gene3D" id="2.60.120.200">
    <property type="match status" value="1"/>
</dbReference>
<organism evidence="8 9">
    <name type="scientific">Rehmannia glutinosa</name>
    <name type="common">Chinese foxglove</name>
    <dbReference type="NCBI Taxonomy" id="99300"/>
    <lineage>
        <taxon>Eukaryota</taxon>
        <taxon>Viridiplantae</taxon>
        <taxon>Streptophyta</taxon>
        <taxon>Embryophyta</taxon>
        <taxon>Tracheophyta</taxon>
        <taxon>Spermatophyta</taxon>
        <taxon>Magnoliopsida</taxon>
        <taxon>eudicotyledons</taxon>
        <taxon>Gunneridae</taxon>
        <taxon>Pentapetalae</taxon>
        <taxon>asterids</taxon>
        <taxon>lamiids</taxon>
        <taxon>Lamiales</taxon>
        <taxon>Orobanchaceae</taxon>
        <taxon>Rehmannieae</taxon>
        <taxon>Rehmannia</taxon>
    </lineage>
</organism>
<sequence>MLMIIDGQCCTFPSVVSEEINRYATRISHPTRSNKLVPYLAFIVFLPSSFSRSLFASLHDLDVFIAQTISTARNYQESTTRDKNLISPPAAIENGTFHRHFIISWGEHRARILDGGELLTLSLDKISGSGFQSRKQFLFGKIDMQIKLVPGNSAGTVTTYYMMSQISSEGDFHDEIDFEFLGNSSGNPYTLHTNVFSQGKGEREQQFFLWFDPTADFHTYSIVWNPKNIIFFVDNIPIREFKNTEKLGVPFPKDQPMRIYSSLWNADDWATQHGRVKTNWTLAPFTAAYRNYSSDGCIWSRDTRTSSCNADDFSTKNVLKMELDRRSRMNMKRLQRKHMVYDYCRDKWRFPRGPGRECRVN</sequence>
<evidence type="ECO:0000256" key="4">
    <source>
        <dbReference type="ARBA" id="ARBA00023180"/>
    </source>
</evidence>
<accession>A0ABR0WWW0</accession>
<dbReference type="Proteomes" id="UP001318860">
    <property type="component" value="Unassembled WGS sequence"/>
</dbReference>
<gene>
    <name evidence="8" type="ORF">DH2020_014101</name>
</gene>
<dbReference type="InterPro" id="IPR010713">
    <property type="entry name" value="XET_C"/>
</dbReference>
<dbReference type="PROSITE" id="PS01034">
    <property type="entry name" value="GH16_1"/>
    <property type="match status" value="1"/>
</dbReference>
<keyword evidence="9" id="KW-1185">Reference proteome</keyword>
<keyword evidence="5 6" id="KW-0326">Glycosidase</keyword>
<keyword evidence="6" id="KW-0052">Apoplast</keyword>
<keyword evidence="3" id="KW-1015">Disulfide bond</keyword>
<proteinExistence type="inferred from homology"/>
<dbReference type="SUPFAM" id="SSF49899">
    <property type="entry name" value="Concanavalin A-like lectins/glucanases"/>
    <property type="match status" value="1"/>
</dbReference>
<dbReference type="InterPro" id="IPR013320">
    <property type="entry name" value="ConA-like_dom_sf"/>
</dbReference>
<dbReference type="EC" id="2.4.1.207" evidence="6"/>
<evidence type="ECO:0000259" key="7">
    <source>
        <dbReference type="PROSITE" id="PS51762"/>
    </source>
</evidence>
<dbReference type="CDD" id="cd02176">
    <property type="entry name" value="GH16_XET"/>
    <property type="match status" value="1"/>
</dbReference>
<dbReference type="InterPro" id="IPR016455">
    <property type="entry name" value="XTH"/>
</dbReference>
<keyword evidence="1 6" id="KW-0808">Transferase</keyword>
<reference evidence="8 9" key="1">
    <citation type="journal article" date="2021" name="Comput. Struct. Biotechnol. J.">
        <title>De novo genome assembly of the potent medicinal plant Rehmannia glutinosa using nanopore technology.</title>
        <authorList>
            <person name="Ma L."/>
            <person name="Dong C."/>
            <person name="Song C."/>
            <person name="Wang X."/>
            <person name="Zheng X."/>
            <person name="Niu Y."/>
            <person name="Chen S."/>
            <person name="Feng W."/>
        </authorList>
    </citation>
    <scope>NUCLEOTIDE SEQUENCE [LARGE SCALE GENOMIC DNA]</scope>
    <source>
        <strain evidence="8">DH-2019</strain>
    </source>
</reference>
<dbReference type="InterPro" id="IPR000757">
    <property type="entry name" value="Beta-glucanase-like"/>
</dbReference>
<feature type="domain" description="GH16" evidence="7">
    <location>
        <begin position="30"/>
        <end position="289"/>
    </location>
</feature>
<dbReference type="InterPro" id="IPR008263">
    <property type="entry name" value="GH16_AS"/>
</dbReference>
<comment type="subcellular location">
    <subcellularLocation>
        <location evidence="6">Secreted</location>
        <location evidence="6">Cell wall</location>
    </subcellularLocation>
    <subcellularLocation>
        <location evidence="6">Secreted</location>
        <location evidence="6">Extracellular space</location>
        <location evidence="6">Apoplast</location>
    </subcellularLocation>
</comment>
<dbReference type="Pfam" id="PF00722">
    <property type="entry name" value="Glyco_hydro_16"/>
    <property type="match status" value="1"/>
</dbReference>
<dbReference type="PROSITE" id="PS51762">
    <property type="entry name" value="GH16_2"/>
    <property type="match status" value="1"/>
</dbReference>
<dbReference type="Pfam" id="PF06955">
    <property type="entry name" value="XET_C"/>
    <property type="match status" value="1"/>
</dbReference>
<keyword evidence="6" id="KW-0964">Secreted</keyword>
<dbReference type="PANTHER" id="PTHR31062">
    <property type="entry name" value="XYLOGLUCAN ENDOTRANSGLUCOSYLASE/HYDROLASE PROTEIN 8-RELATED"/>
    <property type="match status" value="1"/>
</dbReference>